<comment type="caution">
    <text evidence="2">The sequence shown here is derived from an EMBL/GenBank/DDBJ whole genome shotgun (WGS) entry which is preliminary data.</text>
</comment>
<organism evidence="2 3">
    <name type="scientific">Tanacetum coccineum</name>
    <dbReference type="NCBI Taxonomy" id="301880"/>
    <lineage>
        <taxon>Eukaryota</taxon>
        <taxon>Viridiplantae</taxon>
        <taxon>Streptophyta</taxon>
        <taxon>Embryophyta</taxon>
        <taxon>Tracheophyta</taxon>
        <taxon>Spermatophyta</taxon>
        <taxon>Magnoliopsida</taxon>
        <taxon>eudicotyledons</taxon>
        <taxon>Gunneridae</taxon>
        <taxon>Pentapetalae</taxon>
        <taxon>asterids</taxon>
        <taxon>campanulids</taxon>
        <taxon>Asterales</taxon>
        <taxon>Asteraceae</taxon>
        <taxon>Asteroideae</taxon>
        <taxon>Anthemideae</taxon>
        <taxon>Anthemidinae</taxon>
        <taxon>Tanacetum</taxon>
    </lineage>
</organism>
<proteinExistence type="predicted"/>
<sequence>MDSNFTNENDPWEYSLDIDDSDLHLTHVLRSSSSTRVEPSSSTPNPVRIIPGPAGIVQLSSSTCFEPSSSTPHPVRIIPGHAGLKVVKDVDEDDDFNSGAWISTTNYVISTGGTVTGCLGDINNFLKKGKLDQVVAIVKSCSPNYLGDLNVTMKDLSGTVRGTVHYKVLDVGSYGKDITVGAAMILANVSVFTPKTSEHYLNITKKNVVKVFRKDTISLA</sequence>
<evidence type="ECO:0000259" key="1">
    <source>
        <dbReference type="Pfam" id="PF15072"/>
    </source>
</evidence>
<accession>A0ABQ5EI52</accession>
<dbReference type="PANTHER" id="PTHR14523:SF1">
    <property type="entry name" value="HOMOLOGOUS RECOMBINATION OB-FOLD PROTEIN"/>
    <property type="match status" value="1"/>
</dbReference>
<dbReference type="InterPro" id="IPR028045">
    <property type="entry name" value="HROB"/>
</dbReference>
<keyword evidence="3" id="KW-1185">Reference proteome</keyword>
<dbReference type="InterPro" id="IPR058570">
    <property type="entry name" value="HROB_OB"/>
</dbReference>
<dbReference type="Pfam" id="PF15072">
    <property type="entry name" value="HROB"/>
    <property type="match status" value="1"/>
</dbReference>
<evidence type="ECO:0000313" key="2">
    <source>
        <dbReference type="EMBL" id="GJT50596.1"/>
    </source>
</evidence>
<dbReference type="PANTHER" id="PTHR14523">
    <property type="entry name" value="UNCHARACTERIZED PROTEIN C17ORF53 HOMOLOG"/>
    <property type="match status" value="1"/>
</dbReference>
<reference evidence="2" key="1">
    <citation type="journal article" date="2022" name="Int. J. Mol. Sci.">
        <title>Draft Genome of Tanacetum Coccineum: Genomic Comparison of Closely Related Tanacetum-Family Plants.</title>
        <authorList>
            <person name="Yamashiro T."/>
            <person name="Shiraishi A."/>
            <person name="Nakayama K."/>
            <person name="Satake H."/>
        </authorList>
    </citation>
    <scope>NUCLEOTIDE SEQUENCE</scope>
</reference>
<dbReference type="EMBL" id="BQNB010016334">
    <property type="protein sequence ID" value="GJT50596.1"/>
    <property type="molecule type" value="Genomic_DNA"/>
</dbReference>
<reference evidence="2" key="2">
    <citation type="submission" date="2022-01" db="EMBL/GenBank/DDBJ databases">
        <authorList>
            <person name="Yamashiro T."/>
            <person name="Shiraishi A."/>
            <person name="Satake H."/>
            <person name="Nakayama K."/>
        </authorList>
    </citation>
    <scope>NUCLEOTIDE SEQUENCE</scope>
</reference>
<dbReference type="Proteomes" id="UP001151760">
    <property type="component" value="Unassembled WGS sequence"/>
</dbReference>
<protein>
    <recommendedName>
        <fullName evidence="1">Homologous recombination OB-fold protein OB-fold domain-containing protein</fullName>
    </recommendedName>
</protein>
<evidence type="ECO:0000313" key="3">
    <source>
        <dbReference type="Proteomes" id="UP001151760"/>
    </source>
</evidence>
<feature type="domain" description="Homologous recombination OB-fold protein OB-fold" evidence="1">
    <location>
        <begin position="130"/>
        <end position="214"/>
    </location>
</feature>
<gene>
    <name evidence="2" type="ORF">Tco_0976753</name>
</gene>
<name>A0ABQ5EI52_9ASTR</name>